<accession>A0A423HXG7</accession>
<reference evidence="1 2" key="1">
    <citation type="submission" date="2016-10" db="EMBL/GenBank/DDBJ databases">
        <title>Comparative genome analysis of multiple Pseudomonas spp. focuses on biocontrol and plant growth promoting traits.</title>
        <authorList>
            <person name="Tao X.-Y."/>
            <person name="Taylor C.G."/>
        </authorList>
    </citation>
    <scope>NUCLEOTIDE SEQUENCE [LARGE SCALE GENOMIC DNA]</scope>
    <source>
        <strain evidence="1 2">38D7</strain>
    </source>
</reference>
<dbReference type="EMBL" id="MOBK01000009">
    <property type="protein sequence ID" value="RON17909.1"/>
    <property type="molecule type" value="Genomic_DNA"/>
</dbReference>
<protein>
    <submittedName>
        <fullName evidence="1">Uncharacterized protein</fullName>
    </submittedName>
</protein>
<evidence type="ECO:0000313" key="2">
    <source>
        <dbReference type="Proteomes" id="UP000285636"/>
    </source>
</evidence>
<name>A0A423HXG7_9PSED</name>
<comment type="caution">
    <text evidence="1">The sequence shown here is derived from an EMBL/GenBank/DDBJ whole genome shotgun (WGS) entry which is preliminary data.</text>
</comment>
<proteinExistence type="predicted"/>
<sequence length="216" mass="24505">MSAYISTDLNMIKELDPQRHELALQMAEFLEKGGTIEVLQGPSFKPQPVRHEPLAAAKVKQPKPAAPVIADAPYMDKITQREIGREDRAEQRAIERAELIERLRGAAVTMTYAQAVLRLGMSRRNLQKLAVENGFKFKREVPSRRQAYLRGPDSEDRHAKDAERIKAFKEIGLSRNQAALQLGVTFRTFNLLLDKFAIDYPKRKAGPHPAFFAKQQ</sequence>
<dbReference type="Proteomes" id="UP000285636">
    <property type="component" value="Unassembled WGS sequence"/>
</dbReference>
<dbReference type="RefSeq" id="WP_123435184.1">
    <property type="nucleotide sequence ID" value="NZ_MOBK01000009.1"/>
</dbReference>
<gene>
    <name evidence="1" type="ORF">BK660_21705</name>
</gene>
<evidence type="ECO:0000313" key="1">
    <source>
        <dbReference type="EMBL" id="RON17909.1"/>
    </source>
</evidence>
<organism evidence="1 2">
    <name type="scientific">Pseudomonas brassicacearum</name>
    <dbReference type="NCBI Taxonomy" id="930166"/>
    <lineage>
        <taxon>Bacteria</taxon>
        <taxon>Pseudomonadati</taxon>
        <taxon>Pseudomonadota</taxon>
        <taxon>Gammaproteobacteria</taxon>
        <taxon>Pseudomonadales</taxon>
        <taxon>Pseudomonadaceae</taxon>
        <taxon>Pseudomonas</taxon>
    </lineage>
</organism>
<dbReference type="AlphaFoldDB" id="A0A423HXG7"/>